<dbReference type="AlphaFoldDB" id="A0A0C3C039"/>
<dbReference type="Pfam" id="PF01185">
    <property type="entry name" value="Hydrophobin"/>
    <property type="match status" value="1"/>
</dbReference>
<dbReference type="CDD" id="cd23507">
    <property type="entry name" value="hydrophobin_I"/>
    <property type="match status" value="1"/>
</dbReference>
<organism evidence="8 9">
    <name type="scientific">Hebeloma cylindrosporum</name>
    <dbReference type="NCBI Taxonomy" id="76867"/>
    <lineage>
        <taxon>Eukaryota</taxon>
        <taxon>Fungi</taxon>
        <taxon>Dikarya</taxon>
        <taxon>Basidiomycota</taxon>
        <taxon>Agaricomycotina</taxon>
        <taxon>Agaricomycetes</taxon>
        <taxon>Agaricomycetidae</taxon>
        <taxon>Agaricales</taxon>
        <taxon>Agaricineae</taxon>
        <taxon>Hymenogastraceae</taxon>
        <taxon>Hebeloma</taxon>
    </lineage>
</organism>
<evidence type="ECO:0000256" key="7">
    <source>
        <dbReference type="RuleBase" id="RU365009"/>
    </source>
</evidence>
<name>A0A0C3C039_HEBCY</name>
<keyword evidence="9" id="KW-1185">Reference proteome</keyword>
<evidence type="ECO:0000256" key="6">
    <source>
        <dbReference type="ARBA" id="ARBA00023157"/>
    </source>
</evidence>
<keyword evidence="3 7" id="KW-0134">Cell wall</keyword>
<evidence type="ECO:0000256" key="4">
    <source>
        <dbReference type="ARBA" id="ARBA00022525"/>
    </source>
</evidence>
<evidence type="ECO:0000313" key="8">
    <source>
        <dbReference type="EMBL" id="KIM37624.1"/>
    </source>
</evidence>
<dbReference type="HOGENOM" id="CLU_105134_2_0_1"/>
<comment type="similarity">
    <text evidence="2 7">Belongs to the fungal hydrophobin family.</text>
</comment>
<sequence>MFSKVALFTVATMAVFAAAAPAPGGINNSCNTGPVQCCNQLLKSDDKQATLLASLLGLVLGPVTTQVGLQCSPLSVIGIGSGSSCSSQPVCCSDNSFNGLVAVGCSPINLNI</sequence>
<dbReference type="Proteomes" id="UP000053424">
    <property type="component" value="Unassembled WGS sequence"/>
</dbReference>
<evidence type="ECO:0000256" key="5">
    <source>
        <dbReference type="ARBA" id="ARBA00022729"/>
    </source>
</evidence>
<gene>
    <name evidence="8" type="ORF">M413DRAFT_76973</name>
</gene>
<dbReference type="EMBL" id="KN831796">
    <property type="protein sequence ID" value="KIM37624.1"/>
    <property type="molecule type" value="Genomic_DNA"/>
</dbReference>
<reference evidence="9" key="2">
    <citation type="submission" date="2015-01" db="EMBL/GenBank/DDBJ databases">
        <title>Evolutionary Origins and Diversification of the Mycorrhizal Mutualists.</title>
        <authorList>
            <consortium name="DOE Joint Genome Institute"/>
            <consortium name="Mycorrhizal Genomics Consortium"/>
            <person name="Kohler A."/>
            <person name="Kuo A."/>
            <person name="Nagy L.G."/>
            <person name="Floudas D."/>
            <person name="Copeland A."/>
            <person name="Barry K.W."/>
            <person name="Cichocki N."/>
            <person name="Veneault-Fourrey C."/>
            <person name="LaButti K."/>
            <person name="Lindquist E.A."/>
            <person name="Lipzen A."/>
            <person name="Lundell T."/>
            <person name="Morin E."/>
            <person name="Murat C."/>
            <person name="Riley R."/>
            <person name="Ohm R."/>
            <person name="Sun H."/>
            <person name="Tunlid A."/>
            <person name="Henrissat B."/>
            <person name="Grigoriev I.V."/>
            <person name="Hibbett D.S."/>
            <person name="Martin F."/>
        </authorList>
    </citation>
    <scope>NUCLEOTIDE SEQUENCE [LARGE SCALE GENOMIC DNA]</scope>
    <source>
        <strain evidence="9">h7</strain>
    </source>
</reference>
<dbReference type="InterPro" id="IPR001338">
    <property type="entry name" value="Class_I_Hydrophobin"/>
</dbReference>
<reference evidence="8 9" key="1">
    <citation type="submission" date="2014-04" db="EMBL/GenBank/DDBJ databases">
        <authorList>
            <consortium name="DOE Joint Genome Institute"/>
            <person name="Kuo A."/>
            <person name="Gay G."/>
            <person name="Dore J."/>
            <person name="Kohler A."/>
            <person name="Nagy L.G."/>
            <person name="Floudas D."/>
            <person name="Copeland A."/>
            <person name="Barry K.W."/>
            <person name="Cichocki N."/>
            <person name="Veneault-Fourrey C."/>
            <person name="LaButti K."/>
            <person name="Lindquist E.A."/>
            <person name="Lipzen A."/>
            <person name="Lundell T."/>
            <person name="Morin E."/>
            <person name="Murat C."/>
            <person name="Sun H."/>
            <person name="Tunlid A."/>
            <person name="Henrissat B."/>
            <person name="Grigoriev I.V."/>
            <person name="Hibbett D.S."/>
            <person name="Martin F."/>
            <person name="Nordberg H.P."/>
            <person name="Cantor M.N."/>
            <person name="Hua S.X."/>
        </authorList>
    </citation>
    <scope>NUCLEOTIDE SEQUENCE [LARGE SCALE GENOMIC DNA]</scope>
    <source>
        <strain evidence="9">h7</strain>
    </source>
</reference>
<keyword evidence="4 7" id="KW-0964">Secreted</keyword>
<dbReference type="SMART" id="SM00075">
    <property type="entry name" value="HYDRO"/>
    <property type="match status" value="1"/>
</dbReference>
<feature type="chain" id="PRO_5013986744" description="Hydrophobin" evidence="7">
    <location>
        <begin position="20"/>
        <end position="112"/>
    </location>
</feature>
<evidence type="ECO:0000256" key="2">
    <source>
        <dbReference type="ARBA" id="ARBA00010446"/>
    </source>
</evidence>
<evidence type="ECO:0000256" key="1">
    <source>
        <dbReference type="ARBA" id="ARBA00004191"/>
    </source>
</evidence>
<dbReference type="GO" id="GO:0005199">
    <property type="term" value="F:structural constituent of cell wall"/>
    <property type="evidence" value="ECO:0007669"/>
    <property type="project" value="InterPro"/>
</dbReference>
<accession>A0A0C3C039</accession>
<evidence type="ECO:0000256" key="3">
    <source>
        <dbReference type="ARBA" id="ARBA00022512"/>
    </source>
</evidence>
<keyword evidence="5 7" id="KW-0732">Signal</keyword>
<keyword evidence="6 7" id="KW-1015">Disulfide bond</keyword>
<proteinExistence type="inferred from homology"/>
<dbReference type="InterPro" id="IPR019778">
    <property type="entry name" value="Class_I_Hydrophobin_CS"/>
</dbReference>
<comment type="subcellular location">
    <subcellularLocation>
        <location evidence="1 7">Secreted</location>
        <location evidence="1 7">Cell wall</location>
    </subcellularLocation>
</comment>
<feature type="signal peptide" evidence="7">
    <location>
        <begin position="1"/>
        <end position="19"/>
    </location>
</feature>
<dbReference type="GO" id="GO:0009277">
    <property type="term" value="C:fungal-type cell wall"/>
    <property type="evidence" value="ECO:0007669"/>
    <property type="project" value="InterPro"/>
</dbReference>
<protein>
    <recommendedName>
        <fullName evidence="7">Hydrophobin</fullName>
    </recommendedName>
</protein>
<evidence type="ECO:0000313" key="9">
    <source>
        <dbReference type="Proteomes" id="UP000053424"/>
    </source>
</evidence>
<dbReference type="PROSITE" id="PS00956">
    <property type="entry name" value="HYDROPHOBIN"/>
    <property type="match status" value="1"/>
</dbReference>